<proteinExistence type="predicted"/>
<feature type="transmembrane region" description="Helical" evidence="1">
    <location>
        <begin position="150"/>
        <end position="178"/>
    </location>
</feature>
<dbReference type="AlphaFoldDB" id="W8F7C1"/>
<keyword evidence="1" id="KW-1133">Transmembrane helix</keyword>
<sequence length="204" mass="21191">MEHLDFLLAGSLGLALAACSGFRVFVPLLAASLAYRTGYLTPAAGFAWLGTWPAVAALGTATVAEVLGYYVPVVDNVLDTITGPAAFIAGTILMTSALPDMPPMVRWGLGILVGGGTAGIIQTGTSLLRAGSTVTTAGLGNPVLATLENVLAIGGSVVALLLPLLMAAFAVGLLIWMLSHLRRWRQRRAARREAHRVSQRTTVG</sequence>
<protein>
    <recommendedName>
        <fullName evidence="2">DUF4126 domain-containing protein</fullName>
    </recommendedName>
</protein>
<dbReference type="Pfam" id="PF13548">
    <property type="entry name" value="DUF4126"/>
    <property type="match status" value="1"/>
</dbReference>
<dbReference type="HOGENOM" id="CLU_086377_1_1_10"/>
<evidence type="ECO:0000259" key="2">
    <source>
        <dbReference type="Pfam" id="PF13548"/>
    </source>
</evidence>
<feature type="transmembrane region" description="Helical" evidence="1">
    <location>
        <begin position="107"/>
        <end position="130"/>
    </location>
</feature>
<reference evidence="3 4" key="1">
    <citation type="submission" date="2014-01" db="EMBL/GenBank/DDBJ databases">
        <title>Complete genome sequence of ionizing-radiation resistance bacterium Hymenobacter swuensis DY53.</title>
        <authorList>
            <person name="Jung J.-H."/>
            <person name="Jeong S.-W."/>
            <person name="Joe M.-H."/>
            <person name="Cho y.-j."/>
            <person name="Kim M.-K."/>
            <person name="Lim S.-Y."/>
        </authorList>
    </citation>
    <scope>NUCLEOTIDE SEQUENCE [LARGE SCALE GENOMIC DNA]</scope>
    <source>
        <strain evidence="3 4">DY53</strain>
    </source>
</reference>
<dbReference type="InterPro" id="IPR025196">
    <property type="entry name" value="DUF4126"/>
</dbReference>
<evidence type="ECO:0000256" key="1">
    <source>
        <dbReference type="SAM" id="Phobius"/>
    </source>
</evidence>
<organism evidence="3 4">
    <name type="scientific">Hymenobacter swuensis DY53</name>
    <dbReference type="NCBI Taxonomy" id="1227739"/>
    <lineage>
        <taxon>Bacteria</taxon>
        <taxon>Pseudomonadati</taxon>
        <taxon>Bacteroidota</taxon>
        <taxon>Cytophagia</taxon>
        <taxon>Cytophagales</taxon>
        <taxon>Hymenobacteraceae</taxon>
        <taxon>Hymenobacter</taxon>
    </lineage>
</organism>
<feature type="transmembrane region" description="Helical" evidence="1">
    <location>
        <begin position="77"/>
        <end position="95"/>
    </location>
</feature>
<feature type="transmembrane region" description="Helical" evidence="1">
    <location>
        <begin position="6"/>
        <end position="34"/>
    </location>
</feature>
<dbReference type="PATRIC" id="fig|1227739.3.peg.3084"/>
<evidence type="ECO:0000313" key="3">
    <source>
        <dbReference type="EMBL" id="AHJ98496.1"/>
    </source>
</evidence>
<dbReference type="EMBL" id="CP007145">
    <property type="protein sequence ID" value="AHJ98496.1"/>
    <property type="molecule type" value="Genomic_DNA"/>
</dbReference>
<gene>
    <name evidence="3" type="ORF">Hsw_2901</name>
</gene>
<dbReference type="RefSeq" id="WP_044002641.1">
    <property type="nucleotide sequence ID" value="NZ_CP007145.1"/>
</dbReference>
<keyword evidence="1" id="KW-0472">Membrane</keyword>
<feature type="domain" description="DUF4126" evidence="2">
    <location>
        <begin position="12"/>
        <end position="182"/>
    </location>
</feature>
<feature type="transmembrane region" description="Helical" evidence="1">
    <location>
        <begin position="46"/>
        <end position="71"/>
    </location>
</feature>
<keyword evidence="4" id="KW-1185">Reference proteome</keyword>
<accession>W8F7C1</accession>
<dbReference type="OrthoDB" id="288613at2"/>
<dbReference type="STRING" id="1227739.Hsw_2901"/>
<dbReference type="Proteomes" id="UP000019423">
    <property type="component" value="Chromosome"/>
</dbReference>
<name>W8F7C1_9BACT</name>
<evidence type="ECO:0000313" key="4">
    <source>
        <dbReference type="Proteomes" id="UP000019423"/>
    </source>
</evidence>
<dbReference type="KEGG" id="hsw:Hsw_2901"/>
<dbReference type="eggNOG" id="ENOG5031U0Y">
    <property type="taxonomic scope" value="Bacteria"/>
</dbReference>
<keyword evidence="1" id="KW-0812">Transmembrane</keyword>